<dbReference type="EMBL" id="PGCI01001303">
    <property type="protein sequence ID" value="PLW05716.1"/>
    <property type="molecule type" value="Genomic_DNA"/>
</dbReference>
<evidence type="ECO:0000313" key="1">
    <source>
        <dbReference type="EMBL" id="PLW05716.1"/>
    </source>
</evidence>
<evidence type="ECO:0000313" key="4">
    <source>
        <dbReference type="Proteomes" id="UP000235392"/>
    </source>
</evidence>
<keyword evidence="3" id="KW-1185">Reference proteome</keyword>
<dbReference type="Proteomes" id="UP000235388">
    <property type="component" value="Unassembled WGS sequence"/>
</dbReference>
<proteinExistence type="predicted"/>
<sequence>MPPKQGANWLAKDNEQLAKIWSKIYKDVLLSNGQKKEEFWCRVAKDYKNFARGVERNGTSVVYRSSVSSSSTLIPGH</sequence>
<evidence type="ECO:0000313" key="3">
    <source>
        <dbReference type="Proteomes" id="UP000235388"/>
    </source>
</evidence>
<gene>
    <name evidence="2" type="ORF">PCANC_10906</name>
    <name evidence="1" type="ORF">PCASD_26117</name>
</gene>
<protein>
    <submittedName>
        <fullName evidence="2">Uncharacterized protein</fullName>
    </submittedName>
</protein>
<comment type="caution">
    <text evidence="2">The sequence shown here is derived from an EMBL/GenBank/DDBJ whole genome shotgun (WGS) entry which is preliminary data.</text>
</comment>
<dbReference type="AlphaFoldDB" id="A0A2N5SZX1"/>
<evidence type="ECO:0000313" key="2">
    <source>
        <dbReference type="EMBL" id="PLW18768.1"/>
    </source>
</evidence>
<reference evidence="3 4" key="1">
    <citation type="submission" date="2017-11" db="EMBL/GenBank/DDBJ databases">
        <title>De novo assembly and phasing of dikaryotic genomes from two isolates of Puccinia coronata f. sp. avenae, the causal agent of oat crown rust.</title>
        <authorList>
            <person name="Miller M.E."/>
            <person name="Zhang Y."/>
            <person name="Omidvar V."/>
            <person name="Sperschneider J."/>
            <person name="Schwessinger B."/>
            <person name="Raley C."/>
            <person name="Palmer J.M."/>
            <person name="Garnica D."/>
            <person name="Upadhyaya N."/>
            <person name="Rathjen J."/>
            <person name="Taylor J.M."/>
            <person name="Park R.F."/>
            <person name="Dodds P.N."/>
            <person name="Hirsch C.D."/>
            <person name="Kianian S.F."/>
            <person name="Figueroa M."/>
        </authorList>
    </citation>
    <scope>NUCLEOTIDE SEQUENCE [LARGE SCALE GENOMIC DNA]</scope>
    <source>
        <strain evidence="2">12NC29</strain>
        <strain evidence="1">12SD80</strain>
    </source>
</reference>
<dbReference type="EMBL" id="PGCJ01000825">
    <property type="protein sequence ID" value="PLW18768.1"/>
    <property type="molecule type" value="Genomic_DNA"/>
</dbReference>
<dbReference type="Proteomes" id="UP000235392">
    <property type="component" value="Unassembled WGS sequence"/>
</dbReference>
<organism evidence="2 3">
    <name type="scientific">Puccinia coronata f. sp. avenae</name>
    <dbReference type="NCBI Taxonomy" id="200324"/>
    <lineage>
        <taxon>Eukaryota</taxon>
        <taxon>Fungi</taxon>
        <taxon>Dikarya</taxon>
        <taxon>Basidiomycota</taxon>
        <taxon>Pucciniomycotina</taxon>
        <taxon>Pucciniomycetes</taxon>
        <taxon>Pucciniales</taxon>
        <taxon>Pucciniaceae</taxon>
        <taxon>Puccinia</taxon>
    </lineage>
</organism>
<name>A0A2N5SZX1_9BASI</name>
<dbReference type="STRING" id="200324.A0A2N5SZX1"/>
<accession>A0A2N5SZX1</accession>